<name>A0A8D8QSI5_9HEMI</name>
<proteinExistence type="predicted"/>
<evidence type="ECO:0000313" key="1">
    <source>
        <dbReference type="EMBL" id="CAG6636524.1"/>
    </source>
</evidence>
<organism evidence="1">
    <name type="scientific">Cacopsylla melanoneura</name>
    <dbReference type="NCBI Taxonomy" id="428564"/>
    <lineage>
        <taxon>Eukaryota</taxon>
        <taxon>Metazoa</taxon>
        <taxon>Ecdysozoa</taxon>
        <taxon>Arthropoda</taxon>
        <taxon>Hexapoda</taxon>
        <taxon>Insecta</taxon>
        <taxon>Pterygota</taxon>
        <taxon>Neoptera</taxon>
        <taxon>Paraneoptera</taxon>
        <taxon>Hemiptera</taxon>
        <taxon>Sternorrhyncha</taxon>
        <taxon>Psylloidea</taxon>
        <taxon>Psyllidae</taxon>
        <taxon>Psyllinae</taxon>
        <taxon>Cacopsylla</taxon>
    </lineage>
</organism>
<protein>
    <submittedName>
        <fullName evidence="1">Uncharacterized protein</fullName>
    </submittedName>
</protein>
<reference evidence="1" key="1">
    <citation type="submission" date="2021-05" db="EMBL/GenBank/DDBJ databases">
        <authorList>
            <person name="Alioto T."/>
            <person name="Alioto T."/>
            <person name="Gomez Garrido J."/>
        </authorList>
    </citation>
    <scope>NUCLEOTIDE SEQUENCE</scope>
</reference>
<dbReference type="EMBL" id="HBUF01094555">
    <property type="protein sequence ID" value="CAG6636524.1"/>
    <property type="molecule type" value="Transcribed_RNA"/>
</dbReference>
<sequence>MYVYVCRYMSSVMCTNLYYARYKSSAQVPNPVTQMSQHFRQIKDIFWQTKQILILTLQKVISLQKICSLCNRLFLYASSYFSLENHVRISLVEVYKEEV</sequence>
<dbReference type="AlphaFoldDB" id="A0A8D8QSI5"/>
<accession>A0A8D8QSI5</accession>